<accession>A0ABS1RAJ7</accession>
<evidence type="ECO:0008006" key="3">
    <source>
        <dbReference type="Google" id="ProtNLM"/>
    </source>
</evidence>
<proteinExistence type="predicted"/>
<dbReference type="RefSeq" id="WP_202104785.1">
    <property type="nucleotide sequence ID" value="NZ_JAERTY010000012.1"/>
</dbReference>
<dbReference type="EMBL" id="JAERTY010000012">
    <property type="protein sequence ID" value="MBL1411052.1"/>
    <property type="molecule type" value="Genomic_DNA"/>
</dbReference>
<sequence length="399" mass="44878">MKKISYYFLIFTLIGSSMQMSSCKKIKEYVKSKFDEAIGKWDIGRLIRDGIDITISENDLSLLLNSDGTGQLFSAAGILTNAQQDFKFSFDVDDTGINIVNDKTGEPMRFSIADLQPETMVLTNQGNKLYLKKDFNFSGGWLNSGQSGGGGATKKAIAKKMSFWDSNNPTKTNYEVVYTGGKLQSIGFNIDGNRFPLFKYKYTGDMITEIDGNMGKDIFVYASAQGNDEKRMTQHKSAESVMIGDPPISFTYEEDDVVIAHYPGGHRLRMKFKKGNLVHVVSISNTNYALLATIIEYDDNPAPFNGVTGLSKLIHAADYFLPTQLFLSCNQNNPVRIYNRSLDLGARGDKRFETYEDTTEDLIYSFQYIYGKEGAPTRIDKKIWDNGKLESVEYVTFEY</sequence>
<comment type="caution">
    <text evidence="1">The sequence shown here is derived from an EMBL/GenBank/DDBJ whole genome shotgun (WGS) entry which is preliminary data.</text>
</comment>
<name>A0ABS1RAJ7_9SPHI</name>
<gene>
    <name evidence="1" type="ORF">JKG61_20000</name>
</gene>
<reference evidence="1 2" key="1">
    <citation type="submission" date="2021-01" db="EMBL/GenBank/DDBJ databases">
        <title>C459-1 draft genome sequence.</title>
        <authorList>
            <person name="Zhang X.-F."/>
        </authorList>
    </citation>
    <scope>NUCLEOTIDE SEQUENCE [LARGE SCALE GENOMIC DNA]</scope>
    <source>
        <strain evidence="2">C459-1</strain>
    </source>
</reference>
<keyword evidence="2" id="KW-1185">Reference proteome</keyword>
<organism evidence="1 2">
    <name type="scientific">Sphingobacterium faecale</name>
    <dbReference type="NCBI Taxonomy" id="2803775"/>
    <lineage>
        <taxon>Bacteria</taxon>
        <taxon>Pseudomonadati</taxon>
        <taxon>Bacteroidota</taxon>
        <taxon>Sphingobacteriia</taxon>
        <taxon>Sphingobacteriales</taxon>
        <taxon>Sphingobacteriaceae</taxon>
        <taxon>Sphingobacterium</taxon>
    </lineage>
</organism>
<evidence type="ECO:0000313" key="1">
    <source>
        <dbReference type="EMBL" id="MBL1411052.1"/>
    </source>
</evidence>
<dbReference type="Proteomes" id="UP000625283">
    <property type="component" value="Unassembled WGS sequence"/>
</dbReference>
<protein>
    <recommendedName>
        <fullName evidence="3">DUF4302 domain-containing protein</fullName>
    </recommendedName>
</protein>
<evidence type="ECO:0000313" key="2">
    <source>
        <dbReference type="Proteomes" id="UP000625283"/>
    </source>
</evidence>